<keyword evidence="4" id="KW-1185">Reference proteome</keyword>
<dbReference type="OrthoDB" id="9806704at2"/>
<dbReference type="SUPFAM" id="SSF55073">
    <property type="entry name" value="Nucleotide cyclase"/>
    <property type="match status" value="1"/>
</dbReference>
<dbReference type="Gene3D" id="3.30.70.1230">
    <property type="entry name" value="Nucleotide cyclase"/>
    <property type="match status" value="1"/>
</dbReference>
<evidence type="ECO:0000313" key="4">
    <source>
        <dbReference type="Proteomes" id="UP000006764"/>
    </source>
</evidence>
<dbReference type="KEGG" id="apac:S7S_07125"/>
<name>A0A0B4XL41_9GAMM</name>
<reference evidence="3 4" key="1">
    <citation type="journal article" date="2012" name="J. Bacteriol.">
        <title>Genome sequence of an alkane-degrading bacterium, Alcanivorax pacificus type strain W11-5, isolated from deep sea sediment.</title>
        <authorList>
            <person name="Lai Q."/>
            <person name="Shao Z."/>
        </authorList>
    </citation>
    <scope>NUCLEOTIDE SEQUENCE [LARGE SCALE GENOMIC DNA]</scope>
    <source>
        <strain evidence="3 4">W11-5</strain>
    </source>
</reference>
<dbReference type="Pfam" id="PF00211">
    <property type="entry name" value="Guanylate_cyc"/>
    <property type="match status" value="1"/>
</dbReference>
<evidence type="ECO:0000313" key="3">
    <source>
        <dbReference type="EMBL" id="AJD47841.1"/>
    </source>
</evidence>
<dbReference type="InterPro" id="IPR050697">
    <property type="entry name" value="Adenylyl/Guanylyl_Cyclase_3/4"/>
</dbReference>
<dbReference type="InterPro" id="IPR007894">
    <property type="entry name" value="MASE2"/>
</dbReference>
<dbReference type="RefSeq" id="WP_008739287.1">
    <property type="nucleotide sequence ID" value="NZ_CP004387.1"/>
</dbReference>
<dbReference type="HOGENOM" id="CLU_047397_0_0_6"/>
<dbReference type="EMBL" id="CP004387">
    <property type="protein sequence ID" value="AJD47841.1"/>
    <property type="molecule type" value="Genomic_DNA"/>
</dbReference>
<dbReference type="InterPro" id="IPR001054">
    <property type="entry name" value="A/G_cyclase"/>
</dbReference>
<dbReference type="PANTHER" id="PTHR43081">
    <property type="entry name" value="ADENYLATE CYCLASE, TERMINAL-DIFFERENTIATION SPECIFIC-RELATED"/>
    <property type="match status" value="1"/>
</dbReference>
<evidence type="ECO:0000256" key="1">
    <source>
        <dbReference type="SAM" id="Phobius"/>
    </source>
</evidence>
<feature type="transmembrane region" description="Helical" evidence="1">
    <location>
        <begin position="26"/>
        <end position="47"/>
    </location>
</feature>
<organism evidence="3 4">
    <name type="scientific">Isoalcanivorax pacificus W11-5</name>
    <dbReference type="NCBI Taxonomy" id="391936"/>
    <lineage>
        <taxon>Bacteria</taxon>
        <taxon>Pseudomonadati</taxon>
        <taxon>Pseudomonadota</taxon>
        <taxon>Gammaproteobacteria</taxon>
        <taxon>Oceanospirillales</taxon>
        <taxon>Alcanivoracaceae</taxon>
        <taxon>Isoalcanivorax</taxon>
    </lineage>
</organism>
<keyword evidence="1" id="KW-0812">Transmembrane</keyword>
<gene>
    <name evidence="3" type="ORF">S7S_07125</name>
</gene>
<dbReference type="STRING" id="391936.S7S_07125"/>
<dbReference type="PROSITE" id="PS50125">
    <property type="entry name" value="GUANYLATE_CYCLASE_2"/>
    <property type="match status" value="1"/>
</dbReference>
<accession>A0A0B4XL41</accession>
<proteinExistence type="predicted"/>
<sequence>MKSAQHNHNKRRQGDTRAVVRRQANYIRLLEFVVAAIVLTAGVQLHLYPELRLLMVAVLLGYPLAAQALAFRLEKKGHRQQEASRVLVQLDAVLIGLTIASLHFALIPSIALLIMVHANAVTTGGVRPWLLNVLLTATGCGLGMLVFGTSVLPVEQTPLLMTLLSLLGLGIYVGASSLYALNQARHVRMAQAHLARQQKQAMELSRKLAKYLPPQIWGQLFSGKRDAKLETRRRKLTVFFSDIKGFSNISEELPLDTLTRMLNTYLSEMTRIALRYGGTIDKFIGDAVMVFFGDPVSKGSKEDAFNCVAMALEMQRQMKLLRQRWQREGIHQKLEIRIGINSGYVTVGNFGAESRMDYTILGTDVNLASRLESSARPGRIMISQATHELIRDRVMCRNMGEIEVKGFNRPIAVYEVQDLKENAAGGGGFVSVQTEGFSLHLDVKRIRNFDRDRILHALAKSARDLQRKSSVSTSFEAEGFSLHVDSSRLRERDCSKVIEVMGKAAQRIQKQRII</sequence>
<dbReference type="InterPro" id="IPR029787">
    <property type="entry name" value="Nucleotide_cyclase"/>
</dbReference>
<protein>
    <submittedName>
        <fullName evidence="3">Adenylate cyclase</fullName>
    </submittedName>
</protein>
<feature type="domain" description="Guanylate cyclase" evidence="2">
    <location>
        <begin position="237"/>
        <end position="372"/>
    </location>
</feature>
<evidence type="ECO:0000259" key="2">
    <source>
        <dbReference type="PROSITE" id="PS50125"/>
    </source>
</evidence>
<feature type="transmembrane region" description="Helical" evidence="1">
    <location>
        <begin position="129"/>
        <end position="147"/>
    </location>
</feature>
<dbReference type="SMART" id="SM00044">
    <property type="entry name" value="CYCc"/>
    <property type="match status" value="1"/>
</dbReference>
<dbReference type="GO" id="GO:0035556">
    <property type="term" value="P:intracellular signal transduction"/>
    <property type="evidence" value="ECO:0007669"/>
    <property type="project" value="InterPro"/>
</dbReference>
<dbReference type="GO" id="GO:0006171">
    <property type="term" value="P:cAMP biosynthetic process"/>
    <property type="evidence" value="ECO:0007669"/>
    <property type="project" value="TreeGrafter"/>
</dbReference>
<feature type="transmembrane region" description="Helical" evidence="1">
    <location>
        <begin position="159"/>
        <end position="181"/>
    </location>
</feature>
<dbReference type="AlphaFoldDB" id="A0A0B4XL41"/>
<dbReference type="Pfam" id="PF05230">
    <property type="entry name" value="MASE2"/>
    <property type="match status" value="1"/>
</dbReference>
<feature type="transmembrane region" description="Helical" evidence="1">
    <location>
        <begin position="92"/>
        <end position="117"/>
    </location>
</feature>
<feature type="transmembrane region" description="Helical" evidence="1">
    <location>
        <begin position="53"/>
        <end position="71"/>
    </location>
</feature>
<dbReference type="CDD" id="cd07302">
    <property type="entry name" value="CHD"/>
    <property type="match status" value="1"/>
</dbReference>
<dbReference type="PANTHER" id="PTHR43081:SF18">
    <property type="entry name" value="BLL7624 PROTEIN"/>
    <property type="match status" value="1"/>
</dbReference>
<dbReference type="Proteomes" id="UP000006764">
    <property type="component" value="Chromosome"/>
</dbReference>
<keyword evidence="1" id="KW-1133">Transmembrane helix</keyword>
<keyword evidence="1" id="KW-0472">Membrane</keyword>
<dbReference type="GO" id="GO:0004016">
    <property type="term" value="F:adenylate cyclase activity"/>
    <property type="evidence" value="ECO:0007669"/>
    <property type="project" value="UniProtKB-ARBA"/>
</dbReference>